<accession>A0ABM1Y3Q3</accession>
<evidence type="ECO:0000313" key="2">
    <source>
        <dbReference type="EnsemblMetazoa" id="AALFPA23_005396.P6891"/>
    </source>
</evidence>
<dbReference type="PANTHER" id="PTHR37984:SF5">
    <property type="entry name" value="PROTEIN NYNRIN-LIKE"/>
    <property type="match status" value="1"/>
</dbReference>
<proteinExistence type="predicted"/>
<keyword evidence="3" id="KW-1185">Reference proteome</keyword>
<feature type="domain" description="Integrase catalytic" evidence="1">
    <location>
        <begin position="1"/>
        <end position="90"/>
    </location>
</feature>
<dbReference type="Proteomes" id="UP000069940">
    <property type="component" value="Unassembled WGS sequence"/>
</dbReference>
<reference evidence="3" key="1">
    <citation type="journal article" date="2015" name="Proc. Natl. Acad. Sci. U.S.A.">
        <title>Genome sequence of the Asian Tiger mosquito, Aedes albopictus, reveals insights into its biology, genetics, and evolution.</title>
        <authorList>
            <person name="Chen X.G."/>
            <person name="Jiang X."/>
            <person name="Gu J."/>
            <person name="Xu M."/>
            <person name="Wu Y."/>
            <person name="Deng Y."/>
            <person name="Zhang C."/>
            <person name="Bonizzoni M."/>
            <person name="Dermauw W."/>
            <person name="Vontas J."/>
            <person name="Armbruster P."/>
            <person name="Huang X."/>
            <person name="Yang Y."/>
            <person name="Zhang H."/>
            <person name="He W."/>
            <person name="Peng H."/>
            <person name="Liu Y."/>
            <person name="Wu K."/>
            <person name="Chen J."/>
            <person name="Lirakis M."/>
            <person name="Topalis P."/>
            <person name="Van Leeuwen T."/>
            <person name="Hall A.B."/>
            <person name="Jiang X."/>
            <person name="Thorpe C."/>
            <person name="Mueller R.L."/>
            <person name="Sun C."/>
            <person name="Waterhouse R.M."/>
            <person name="Yan G."/>
            <person name="Tu Z.J."/>
            <person name="Fang X."/>
            <person name="James A.A."/>
        </authorList>
    </citation>
    <scope>NUCLEOTIDE SEQUENCE [LARGE SCALE GENOMIC DNA]</scope>
    <source>
        <strain evidence="3">Foshan</strain>
    </source>
</reference>
<dbReference type="PANTHER" id="PTHR37984">
    <property type="entry name" value="PROTEIN CBG26694"/>
    <property type="match status" value="1"/>
</dbReference>
<organism evidence="2 3">
    <name type="scientific">Aedes albopictus</name>
    <name type="common">Asian tiger mosquito</name>
    <name type="synonym">Stegomyia albopicta</name>
    <dbReference type="NCBI Taxonomy" id="7160"/>
    <lineage>
        <taxon>Eukaryota</taxon>
        <taxon>Metazoa</taxon>
        <taxon>Ecdysozoa</taxon>
        <taxon>Arthropoda</taxon>
        <taxon>Hexapoda</taxon>
        <taxon>Insecta</taxon>
        <taxon>Pterygota</taxon>
        <taxon>Neoptera</taxon>
        <taxon>Endopterygota</taxon>
        <taxon>Diptera</taxon>
        <taxon>Nematocera</taxon>
        <taxon>Culicoidea</taxon>
        <taxon>Culicidae</taxon>
        <taxon>Culicinae</taxon>
        <taxon>Aedini</taxon>
        <taxon>Aedes</taxon>
        <taxon>Stegomyia</taxon>
    </lineage>
</organism>
<dbReference type="PROSITE" id="PS50994">
    <property type="entry name" value="INTEGRASE"/>
    <property type="match status" value="1"/>
</dbReference>
<dbReference type="InterPro" id="IPR050951">
    <property type="entry name" value="Retrovirus_Pol_polyprotein"/>
</dbReference>
<dbReference type="InterPro" id="IPR012337">
    <property type="entry name" value="RNaseH-like_sf"/>
</dbReference>
<evidence type="ECO:0000259" key="1">
    <source>
        <dbReference type="PROSITE" id="PS50994"/>
    </source>
</evidence>
<sequence>MSDNASTFLSTHFKDLLQKFNVQHWTNPRHHSQSNPVERLNRTINACIRTYARTNQKLWDTRVPEIEYAINTTPHGATGFSPYRILFGHEIVSRGDEHRIDRDQKNLSDSERIEKKRLIDRNIYELVNKNLQKQFHNNSKAYNLRHKSFSPTYSVGQRVFKRNFRQSSAPNQYNAKLGPCYLPCTVVARVGASSYELADETEKSIGVFSAADLKPGET</sequence>
<dbReference type="InterPro" id="IPR036397">
    <property type="entry name" value="RNaseH_sf"/>
</dbReference>
<reference evidence="2" key="2">
    <citation type="submission" date="2025-05" db="UniProtKB">
        <authorList>
            <consortium name="EnsemblMetazoa"/>
        </authorList>
    </citation>
    <scope>IDENTIFICATION</scope>
    <source>
        <strain evidence="2">Foshan</strain>
    </source>
</reference>
<protein>
    <recommendedName>
        <fullName evidence="1">Integrase catalytic domain-containing protein</fullName>
    </recommendedName>
</protein>
<dbReference type="RefSeq" id="XP_062711100.1">
    <property type="nucleotide sequence ID" value="XM_062855116.1"/>
</dbReference>
<dbReference type="InterPro" id="IPR001584">
    <property type="entry name" value="Integrase_cat-core"/>
</dbReference>
<dbReference type="EnsemblMetazoa" id="AALFPA23_005396.R6891">
    <property type="protein sequence ID" value="AALFPA23_005396.P6891"/>
    <property type="gene ID" value="AALFPA23_005396"/>
</dbReference>
<dbReference type="SUPFAM" id="SSF53098">
    <property type="entry name" value="Ribonuclease H-like"/>
    <property type="match status" value="1"/>
</dbReference>
<dbReference type="GeneID" id="134289358"/>
<evidence type="ECO:0000313" key="3">
    <source>
        <dbReference type="Proteomes" id="UP000069940"/>
    </source>
</evidence>
<dbReference type="Gene3D" id="3.30.420.10">
    <property type="entry name" value="Ribonuclease H-like superfamily/Ribonuclease H"/>
    <property type="match status" value="1"/>
</dbReference>
<name>A0ABM1Y3Q3_AEDAL</name>